<dbReference type="InterPro" id="IPR005913">
    <property type="entry name" value="dTDP_dehydrorham_reduct"/>
</dbReference>
<comment type="catalytic activity">
    <reaction evidence="5 6">
        <text>dTDP-beta-L-rhamnose + NADP(+) = dTDP-4-dehydro-beta-L-rhamnose + NADPH + H(+)</text>
        <dbReference type="Rhea" id="RHEA:21796"/>
        <dbReference type="ChEBI" id="CHEBI:15378"/>
        <dbReference type="ChEBI" id="CHEBI:57510"/>
        <dbReference type="ChEBI" id="CHEBI:57783"/>
        <dbReference type="ChEBI" id="CHEBI:58349"/>
        <dbReference type="ChEBI" id="CHEBI:62830"/>
        <dbReference type="EC" id="1.1.1.133"/>
    </reaction>
</comment>
<dbReference type="SUPFAM" id="SSF51735">
    <property type="entry name" value="NAD(P)-binding Rossmann-fold domains"/>
    <property type="match status" value="1"/>
</dbReference>
<dbReference type="PANTHER" id="PTHR10491">
    <property type="entry name" value="DTDP-4-DEHYDRORHAMNOSE REDUCTASE"/>
    <property type="match status" value="1"/>
</dbReference>
<comment type="similarity">
    <text evidence="2 6">Belongs to the dTDP-4-dehydrorhamnose reductase family.</text>
</comment>
<dbReference type="InterPro" id="IPR036291">
    <property type="entry name" value="NAD(P)-bd_dom_sf"/>
</dbReference>
<keyword evidence="9" id="KW-1185">Reference proteome</keyword>
<keyword evidence="6 8" id="KW-0560">Oxidoreductase</keyword>
<evidence type="ECO:0000256" key="4">
    <source>
        <dbReference type="ARBA" id="ARBA00017099"/>
    </source>
</evidence>
<proteinExistence type="inferred from homology"/>
<comment type="cofactor">
    <cofactor evidence="6">
        <name>Mg(2+)</name>
        <dbReference type="ChEBI" id="CHEBI:18420"/>
    </cofactor>
    <text evidence="6">Binds 1 Mg(2+) ion per monomer.</text>
</comment>
<evidence type="ECO:0000313" key="8">
    <source>
        <dbReference type="EMBL" id="MFC4892105.1"/>
    </source>
</evidence>
<accession>A0ABV9TCU2</accession>
<sequence>MKVLIIGANGQVGKSLVALCQQNNIKYIATSRQDLDISNKQNIKSYFSNLEVDFVLNATAYTNVELAEDEVELANIVNSEAVGWLATECKAKNIPFIHISTDYVFDGSKAGMYAEDDITNPINVYGASKLDGEKQLQENWYKNIILRVSWVFSEHGNNFVKTMLKLSNSHEKLTVISDQYGAPTSANSIAQVMLDICHFIEKNPNFDAWGIYNYTDFPMTTWHQFASFIISKNKQAKTKEIQPILAKEFKTKAQRPQNSALDVNKIKLNFGIKQQLWSDEVNRVFDILEG</sequence>
<dbReference type="InterPro" id="IPR029903">
    <property type="entry name" value="RmlD-like-bd"/>
</dbReference>
<comment type="function">
    <text evidence="6">Catalyzes the reduction of dTDP-6-deoxy-L-lyxo-4-hexulose to yield dTDP-L-rhamnose.</text>
</comment>
<evidence type="ECO:0000313" key="9">
    <source>
        <dbReference type="Proteomes" id="UP001595926"/>
    </source>
</evidence>
<dbReference type="NCBIfam" id="TIGR01214">
    <property type="entry name" value="rmlD"/>
    <property type="match status" value="1"/>
</dbReference>
<evidence type="ECO:0000256" key="2">
    <source>
        <dbReference type="ARBA" id="ARBA00010944"/>
    </source>
</evidence>
<feature type="domain" description="RmlD-like substrate binding" evidence="7">
    <location>
        <begin position="1"/>
        <end position="287"/>
    </location>
</feature>
<evidence type="ECO:0000256" key="5">
    <source>
        <dbReference type="ARBA" id="ARBA00048200"/>
    </source>
</evidence>
<dbReference type="Proteomes" id="UP001595926">
    <property type="component" value="Unassembled WGS sequence"/>
</dbReference>
<organism evidence="8 9">
    <name type="scientific">Pseudofrancisella aestuarii</name>
    <dbReference type="NCBI Taxonomy" id="2670347"/>
    <lineage>
        <taxon>Bacteria</taxon>
        <taxon>Pseudomonadati</taxon>
        <taxon>Pseudomonadota</taxon>
        <taxon>Gammaproteobacteria</taxon>
        <taxon>Thiotrichales</taxon>
        <taxon>Francisellaceae</taxon>
        <taxon>Pseudofrancisella</taxon>
    </lineage>
</organism>
<name>A0ABV9TCU2_9GAMM</name>
<gene>
    <name evidence="8" type="primary">rfbD</name>
    <name evidence="8" type="ORF">ACFPDQ_03480</name>
</gene>
<comment type="caution">
    <text evidence="8">The sequence shown here is derived from an EMBL/GenBank/DDBJ whole genome shotgun (WGS) entry which is preliminary data.</text>
</comment>
<dbReference type="EMBL" id="JBHSJH010000001">
    <property type="protein sequence ID" value="MFC4892105.1"/>
    <property type="molecule type" value="Genomic_DNA"/>
</dbReference>
<dbReference type="Gene3D" id="3.40.50.720">
    <property type="entry name" value="NAD(P)-binding Rossmann-like Domain"/>
    <property type="match status" value="1"/>
</dbReference>
<protein>
    <recommendedName>
        <fullName evidence="4 6">dTDP-4-dehydrorhamnose reductase</fullName>
        <ecNumber evidence="3 6">1.1.1.133</ecNumber>
    </recommendedName>
</protein>
<dbReference type="CDD" id="cd05254">
    <property type="entry name" value="dTDP_HR_like_SDR_e"/>
    <property type="match status" value="1"/>
</dbReference>
<evidence type="ECO:0000256" key="3">
    <source>
        <dbReference type="ARBA" id="ARBA00012929"/>
    </source>
</evidence>
<comment type="pathway">
    <text evidence="1 6">Carbohydrate biosynthesis; dTDP-L-rhamnose biosynthesis.</text>
</comment>
<dbReference type="RefSeq" id="WP_119330187.1">
    <property type="nucleotide sequence ID" value="NZ_JBHSJH010000001.1"/>
</dbReference>
<dbReference type="Gene3D" id="3.90.25.10">
    <property type="entry name" value="UDP-galactose 4-epimerase, domain 1"/>
    <property type="match status" value="1"/>
</dbReference>
<dbReference type="PANTHER" id="PTHR10491:SF4">
    <property type="entry name" value="METHIONINE ADENOSYLTRANSFERASE 2 SUBUNIT BETA"/>
    <property type="match status" value="1"/>
</dbReference>
<evidence type="ECO:0000256" key="6">
    <source>
        <dbReference type="RuleBase" id="RU364082"/>
    </source>
</evidence>
<dbReference type="EC" id="1.1.1.133" evidence="3 6"/>
<evidence type="ECO:0000256" key="1">
    <source>
        <dbReference type="ARBA" id="ARBA00004781"/>
    </source>
</evidence>
<dbReference type="Pfam" id="PF04321">
    <property type="entry name" value="RmlD_sub_bind"/>
    <property type="match status" value="1"/>
</dbReference>
<dbReference type="GO" id="GO:0008831">
    <property type="term" value="F:dTDP-4-dehydrorhamnose reductase activity"/>
    <property type="evidence" value="ECO:0007669"/>
    <property type="project" value="UniProtKB-EC"/>
</dbReference>
<keyword evidence="6" id="KW-0521">NADP</keyword>
<evidence type="ECO:0000259" key="7">
    <source>
        <dbReference type="Pfam" id="PF04321"/>
    </source>
</evidence>
<reference evidence="9" key="1">
    <citation type="journal article" date="2019" name="Int. J. Syst. Evol. Microbiol.">
        <title>The Global Catalogue of Microorganisms (GCM) 10K type strain sequencing project: providing services to taxonomists for standard genome sequencing and annotation.</title>
        <authorList>
            <consortium name="The Broad Institute Genomics Platform"/>
            <consortium name="The Broad Institute Genome Sequencing Center for Infectious Disease"/>
            <person name="Wu L."/>
            <person name="Ma J."/>
        </authorList>
    </citation>
    <scope>NUCLEOTIDE SEQUENCE [LARGE SCALE GENOMIC DNA]</scope>
    <source>
        <strain evidence="9">CGMCC 1.13718</strain>
    </source>
</reference>